<protein>
    <submittedName>
        <fullName evidence="2">Uncharacterized protein</fullName>
    </submittedName>
</protein>
<sequence length="127" mass="13846">MSTEQMCPSCSAEKVQRVGDIFRNAASEKAISDLPKSFHPPRAPWAYLQGFLLGIPANAAVMLSMGPPQGSESQMAVAELASSLAFLGVWVGYGRLKTKNYGKKLEEWKETTAAKFLCLKCSHSFES</sequence>
<dbReference type="OrthoDB" id="9797713at2"/>
<dbReference type="EMBL" id="CZQA01000001">
    <property type="protein sequence ID" value="CUS33124.1"/>
    <property type="molecule type" value="Genomic_DNA"/>
</dbReference>
<keyword evidence="3" id="KW-1185">Reference proteome</keyword>
<name>A0A0S4LBB7_9BACT</name>
<feature type="transmembrane region" description="Helical" evidence="1">
    <location>
        <begin position="75"/>
        <end position="93"/>
    </location>
</feature>
<dbReference type="AlphaFoldDB" id="A0A0S4LBB7"/>
<evidence type="ECO:0000256" key="1">
    <source>
        <dbReference type="SAM" id="Phobius"/>
    </source>
</evidence>
<keyword evidence="1" id="KW-0812">Transmembrane</keyword>
<gene>
    <name evidence="2" type="ORF">COMA1_10983</name>
</gene>
<keyword evidence="1" id="KW-0472">Membrane</keyword>
<reference evidence="2 3" key="1">
    <citation type="submission" date="2015-10" db="EMBL/GenBank/DDBJ databases">
        <authorList>
            <person name="Gilbert D.G."/>
        </authorList>
    </citation>
    <scope>NUCLEOTIDE SEQUENCE [LARGE SCALE GENOMIC DNA]</scope>
    <source>
        <strain evidence="2">COMA1</strain>
    </source>
</reference>
<evidence type="ECO:0000313" key="2">
    <source>
        <dbReference type="EMBL" id="CUS33124.1"/>
    </source>
</evidence>
<keyword evidence="1" id="KW-1133">Transmembrane helix</keyword>
<dbReference type="RefSeq" id="WP_090744479.1">
    <property type="nucleotide sequence ID" value="NZ_CZQA01000001.1"/>
</dbReference>
<organism evidence="2 3">
    <name type="scientific">Candidatus Nitrospira nitrosa</name>
    <dbReference type="NCBI Taxonomy" id="1742972"/>
    <lineage>
        <taxon>Bacteria</taxon>
        <taxon>Pseudomonadati</taxon>
        <taxon>Nitrospirota</taxon>
        <taxon>Nitrospiria</taxon>
        <taxon>Nitrospirales</taxon>
        <taxon>Nitrospiraceae</taxon>
        <taxon>Nitrospira</taxon>
    </lineage>
</organism>
<dbReference type="Proteomes" id="UP000199032">
    <property type="component" value="Unassembled WGS sequence"/>
</dbReference>
<proteinExistence type="predicted"/>
<feature type="transmembrane region" description="Helical" evidence="1">
    <location>
        <begin position="45"/>
        <end position="63"/>
    </location>
</feature>
<evidence type="ECO:0000313" key="3">
    <source>
        <dbReference type="Proteomes" id="UP000199032"/>
    </source>
</evidence>
<accession>A0A0S4LBB7</accession>